<accession>A0ABT8Y5V1</accession>
<dbReference type="Proteomes" id="UP001169764">
    <property type="component" value="Unassembled WGS sequence"/>
</dbReference>
<sequence>MALTIDDILASPDHYLHSFDGDAAVLLPMDRAAYHRSIFLDGRISPAGEGEMRLPLAALLPVPAPQRTSWIFHVAHCGSTLLARALDRPDANLVLREPLALRQAAVFPDPQRFALATAMSSKRYRADLPTIVKANVPVNFLLPDLAARDREAGTIFLYLTLHDYLAAILRSDNHRDWLRRVTAQLAPYLGDTTSLADPERAALLWLAQLRAFAAALATMPNARALDAEIFFADPAPTLLAASLCLGAPMTAGEADAIVRGPLFSTYSKNPAVAFANEDRLARKAELARSLGGEIDQATRWLAANGADAPAILATLQRAALTR</sequence>
<dbReference type="EMBL" id="JAUOTP010000001">
    <property type="protein sequence ID" value="MDO6413293.1"/>
    <property type="molecule type" value="Genomic_DNA"/>
</dbReference>
<keyword evidence="2" id="KW-1185">Reference proteome</keyword>
<name>A0ABT8Y5V1_9SPHN</name>
<comment type="caution">
    <text evidence="1">The sequence shown here is derived from an EMBL/GenBank/DDBJ whole genome shotgun (WGS) entry which is preliminary data.</text>
</comment>
<evidence type="ECO:0000313" key="2">
    <source>
        <dbReference type="Proteomes" id="UP001169764"/>
    </source>
</evidence>
<dbReference type="RefSeq" id="WP_303539604.1">
    <property type="nucleotide sequence ID" value="NZ_JAUOTP010000001.1"/>
</dbReference>
<gene>
    <name evidence="1" type="ORF">Q4F19_02760</name>
</gene>
<dbReference type="SUPFAM" id="SSF52540">
    <property type="entry name" value="P-loop containing nucleoside triphosphate hydrolases"/>
    <property type="match status" value="1"/>
</dbReference>
<protein>
    <submittedName>
        <fullName evidence="1">Uncharacterized protein</fullName>
    </submittedName>
</protein>
<evidence type="ECO:0000313" key="1">
    <source>
        <dbReference type="EMBL" id="MDO6413293.1"/>
    </source>
</evidence>
<organism evidence="1 2">
    <name type="scientific">Sphingomonas natans</name>
    <dbReference type="NCBI Taxonomy" id="3063330"/>
    <lineage>
        <taxon>Bacteria</taxon>
        <taxon>Pseudomonadati</taxon>
        <taxon>Pseudomonadota</taxon>
        <taxon>Alphaproteobacteria</taxon>
        <taxon>Sphingomonadales</taxon>
        <taxon>Sphingomonadaceae</taxon>
        <taxon>Sphingomonas</taxon>
    </lineage>
</organism>
<reference evidence="1" key="1">
    <citation type="submission" date="2023-07" db="EMBL/GenBank/DDBJ databases">
        <authorList>
            <person name="Kim M."/>
        </authorList>
    </citation>
    <scope>NUCLEOTIDE SEQUENCE</scope>
    <source>
        <strain evidence="1">BIUV-7</strain>
    </source>
</reference>
<dbReference type="InterPro" id="IPR027417">
    <property type="entry name" value="P-loop_NTPase"/>
</dbReference>
<proteinExistence type="predicted"/>